<name>A0A7W0CK57_9ACTN</name>
<dbReference type="EMBL" id="JACDUR010000004">
    <property type="protein sequence ID" value="MBA2892671.1"/>
    <property type="molecule type" value="Genomic_DNA"/>
</dbReference>
<gene>
    <name evidence="3" type="ORF">HNR30_004025</name>
</gene>
<organism evidence="3 4">
    <name type="scientific">Nonomuraea soli</name>
    <dbReference type="NCBI Taxonomy" id="1032476"/>
    <lineage>
        <taxon>Bacteria</taxon>
        <taxon>Bacillati</taxon>
        <taxon>Actinomycetota</taxon>
        <taxon>Actinomycetes</taxon>
        <taxon>Streptosporangiales</taxon>
        <taxon>Streptosporangiaceae</taxon>
        <taxon>Nonomuraea</taxon>
    </lineage>
</organism>
<feature type="transmembrane region" description="Helical" evidence="1">
    <location>
        <begin position="245"/>
        <end position="262"/>
    </location>
</feature>
<keyword evidence="1" id="KW-0472">Membrane</keyword>
<protein>
    <recommendedName>
        <fullName evidence="2">DUF4350 domain-containing protein</fullName>
    </recommendedName>
</protein>
<dbReference type="RefSeq" id="WP_181611411.1">
    <property type="nucleotide sequence ID" value="NZ_BAABAM010000003.1"/>
</dbReference>
<reference evidence="3 4" key="1">
    <citation type="submission" date="2020-07" db="EMBL/GenBank/DDBJ databases">
        <title>Genomic Encyclopedia of Type Strains, Phase IV (KMG-IV): sequencing the most valuable type-strain genomes for metagenomic binning, comparative biology and taxonomic classification.</title>
        <authorList>
            <person name="Goeker M."/>
        </authorList>
    </citation>
    <scope>NUCLEOTIDE SEQUENCE [LARGE SCALE GENOMIC DNA]</scope>
    <source>
        <strain evidence="3 4">DSM 45533</strain>
    </source>
</reference>
<evidence type="ECO:0000313" key="4">
    <source>
        <dbReference type="Proteomes" id="UP000530928"/>
    </source>
</evidence>
<feature type="domain" description="DUF4350" evidence="2">
    <location>
        <begin position="48"/>
        <end position="210"/>
    </location>
</feature>
<feature type="transmembrane region" description="Helical" evidence="1">
    <location>
        <begin position="20"/>
        <end position="38"/>
    </location>
</feature>
<dbReference type="InterPro" id="IPR025646">
    <property type="entry name" value="DUF4350"/>
</dbReference>
<accession>A0A7W0CK57</accession>
<keyword evidence="4" id="KW-1185">Reference proteome</keyword>
<keyword evidence="1" id="KW-0812">Transmembrane</keyword>
<evidence type="ECO:0000256" key="1">
    <source>
        <dbReference type="SAM" id="Phobius"/>
    </source>
</evidence>
<evidence type="ECO:0000313" key="3">
    <source>
        <dbReference type="EMBL" id="MBA2892671.1"/>
    </source>
</evidence>
<comment type="caution">
    <text evidence="3">The sequence shown here is derived from an EMBL/GenBank/DDBJ whole genome shotgun (WGS) entry which is preliminary data.</text>
</comment>
<keyword evidence="1" id="KW-1133">Transmembrane helix</keyword>
<sequence length="375" mass="39120">MTTSTSPTTRGIWRSLRAPLLVGVLLVVAATIGVLLSGGAREARYLDPDDTSLSGGKALAQLLRARGVTVDRVDSVDAALRLSGDRLILVTGNVYHDDMDRLGGDLLIDAGSPYLEDLAPEVRRDLDGARVRSREPECDLPAARAAGSVFLGGSPLSGPGGSVGCYPSPDGPTLLTYAVSGRTVTVVGDMQFMTNMRLDEDGNAALALNLASSKSAVTWLVNPPADEGGPVGGDKSIYDLMSPNVGWGVVMALIALLVTIVWRSRRLGPVVVEKLPVVVRAAESVEGHGGLYRARRARDRAAAALRAGMLARVLPRLGLTVDSGADAVVSAIAVRTGQDPHLVGAALYGPPPADDGALVGLAGYLDHLERQISER</sequence>
<dbReference type="AlphaFoldDB" id="A0A7W0CK57"/>
<evidence type="ECO:0000259" key="2">
    <source>
        <dbReference type="Pfam" id="PF14258"/>
    </source>
</evidence>
<proteinExistence type="predicted"/>
<dbReference type="Pfam" id="PF14258">
    <property type="entry name" value="DUF4350"/>
    <property type="match status" value="1"/>
</dbReference>
<dbReference type="Proteomes" id="UP000530928">
    <property type="component" value="Unassembled WGS sequence"/>
</dbReference>